<feature type="compositionally biased region" description="Basic residues" evidence="2">
    <location>
        <begin position="273"/>
        <end position="301"/>
    </location>
</feature>
<evidence type="ECO:0000256" key="1">
    <source>
        <dbReference type="ARBA" id="ARBA00022737"/>
    </source>
</evidence>
<gene>
    <name evidence="3" type="ORF">C8F04DRAFT_1197559</name>
</gene>
<protein>
    <submittedName>
        <fullName evidence="3">Uncharacterized protein</fullName>
    </submittedName>
</protein>
<reference evidence="3" key="1">
    <citation type="submission" date="2023-03" db="EMBL/GenBank/DDBJ databases">
        <title>Massive genome expansion in bonnet fungi (Mycena s.s.) driven by repeated elements and novel gene families across ecological guilds.</title>
        <authorList>
            <consortium name="Lawrence Berkeley National Laboratory"/>
            <person name="Harder C.B."/>
            <person name="Miyauchi S."/>
            <person name="Viragh M."/>
            <person name="Kuo A."/>
            <person name="Thoen E."/>
            <person name="Andreopoulos B."/>
            <person name="Lu D."/>
            <person name="Skrede I."/>
            <person name="Drula E."/>
            <person name="Henrissat B."/>
            <person name="Morin E."/>
            <person name="Kohler A."/>
            <person name="Barry K."/>
            <person name="LaButti K."/>
            <person name="Morin E."/>
            <person name="Salamov A."/>
            <person name="Lipzen A."/>
            <person name="Mereny Z."/>
            <person name="Hegedus B."/>
            <person name="Baldrian P."/>
            <person name="Stursova M."/>
            <person name="Weitz H."/>
            <person name="Taylor A."/>
            <person name="Grigoriev I.V."/>
            <person name="Nagy L.G."/>
            <person name="Martin F."/>
            <person name="Kauserud H."/>
        </authorList>
    </citation>
    <scope>NUCLEOTIDE SEQUENCE</scope>
    <source>
        <strain evidence="3">CBHHK200</strain>
    </source>
</reference>
<feature type="region of interest" description="Disordered" evidence="2">
    <location>
        <begin position="585"/>
        <end position="655"/>
    </location>
</feature>
<sequence>MSTIDQVPSAKSPLPTRWAVRGRVGGWEYVGRAARLAAAQEGATALEGRAVVVEEVEQHPAPQTAGASSRRARSCASTRSTPLRIPRRLMAAKQRRRQRQQHPPLRPRLRHRQRYVFVQDIPPAAPNSKQPTTRLRTREKPGESFPAMLARTLRALSVEEALGIIGKQGHDSLPLHSLFCAKQRRRRRQRQELDAARDASASPPSVQPQPRRPHPESPAPPNTIGVPGRVPPTPQPTPHAPQAQCRRGCPPPRATAASPRRSQRGPPSPPPPLHRRCPARRAARLGPRRPLPRRPHPRPRRLPLALAAVPRGRLIPRQLRRRRHLPCPPPPQPPRHLPQFRGRRARTPPSPPLPHPRRRSPHPRPSPSRRPRGCLLPRHLRRRRHLPRPPPPQPPRRLPATSRPPRGAGWSPAWFRLARDYEAFSDTAHMLDCLNSGAKARDAAALHRLGTAYLLKQLGVQEDVARALGLLHQAACRANLLCPQPAYVFGLILLGEFGASGPTSTPLRIPPALLLPLEVGIGGAKALAEARGWYAKAAAQGNTDAAERLRALALAVPQALNRTELNRTEHNALTGDKLVRKRMQARLRSDREGGDGEPETFANPHPEIPDLYATGAAGGRQQQQQQGQGPPSAYRGAYGQDPSQRRTRGRARSRTGAIIGTARGWAAFFLGGNEELRVVR</sequence>
<feature type="region of interest" description="Disordered" evidence="2">
    <location>
        <begin position="58"/>
        <end position="144"/>
    </location>
</feature>
<organism evidence="3 4">
    <name type="scientific">Mycena alexandri</name>
    <dbReference type="NCBI Taxonomy" id="1745969"/>
    <lineage>
        <taxon>Eukaryota</taxon>
        <taxon>Fungi</taxon>
        <taxon>Dikarya</taxon>
        <taxon>Basidiomycota</taxon>
        <taxon>Agaricomycotina</taxon>
        <taxon>Agaricomycetes</taxon>
        <taxon>Agaricomycetidae</taxon>
        <taxon>Agaricales</taxon>
        <taxon>Marasmiineae</taxon>
        <taxon>Mycenaceae</taxon>
        <taxon>Mycena</taxon>
    </lineage>
</organism>
<dbReference type="InterPro" id="IPR011990">
    <property type="entry name" value="TPR-like_helical_dom_sf"/>
</dbReference>
<keyword evidence="4" id="KW-1185">Reference proteome</keyword>
<feature type="compositionally biased region" description="Low complexity" evidence="2">
    <location>
        <begin position="619"/>
        <end position="629"/>
    </location>
</feature>
<proteinExistence type="predicted"/>
<comment type="caution">
    <text evidence="3">The sequence shown here is derived from an EMBL/GenBank/DDBJ whole genome shotgun (WGS) entry which is preliminary data.</text>
</comment>
<dbReference type="PANTHER" id="PTHR46430">
    <property type="entry name" value="PROTEIN SKT5-RELATED"/>
    <property type="match status" value="1"/>
</dbReference>
<dbReference type="SUPFAM" id="SSF81901">
    <property type="entry name" value="HCP-like"/>
    <property type="match status" value="1"/>
</dbReference>
<feature type="compositionally biased region" description="Pro residues" evidence="2">
    <location>
        <begin position="229"/>
        <end position="239"/>
    </location>
</feature>
<evidence type="ECO:0000313" key="3">
    <source>
        <dbReference type="EMBL" id="KAJ7019576.1"/>
    </source>
</evidence>
<feature type="compositionally biased region" description="Low complexity" evidence="2">
    <location>
        <begin position="64"/>
        <end position="81"/>
    </location>
</feature>
<dbReference type="Gene3D" id="1.25.40.10">
    <property type="entry name" value="Tetratricopeptide repeat domain"/>
    <property type="match status" value="1"/>
</dbReference>
<feature type="compositionally biased region" description="Pro residues" evidence="2">
    <location>
        <begin position="388"/>
        <end position="397"/>
    </location>
</feature>
<evidence type="ECO:0000313" key="4">
    <source>
        <dbReference type="Proteomes" id="UP001218188"/>
    </source>
</evidence>
<dbReference type="EMBL" id="JARJCM010000289">
    <property type="protein sequence ID" value="KAJ7019576.1"/>
    <property type="molecule type" value="Genomic_DNA"/>
</dbReference>
<name>A0AAD6S1M1_9AGAR</name>
<accession>A0AAD6S1M1</accession>
<feature type="compositionally biased region" description="Basic residues" evidence="2">
    <location>
        <begin position="355"/>
        <end position="387"/>
    </location>
</feature>
<feature type="compositionally biased region" description="Pro residues" evidence="2">
    <location>
        <begin position="326"/>
        <end position="336"/>
    </location>
</feature>
<keyword evidence="1" id="KW-0677">Repeat</keyword>
<feature type="compositionally biased region" description="Low complexity" evidence="2">
    <location>
        <begin position="302"/>
        <end position="317"/>
    </location>
</feature>
<feature type="compositionally biased region" description="Basic residues" evidence="2">
    <location>
        <begin position="93"/>
        <end position="114"/>
    </location>
</feature>
<dbReference type="AlphaFoldDB" id="A0AAD6S1M1"/>
<dbReference type="InterPro" id="IPR051726">
    <property type="entry name" value="Chitin_Synth_Reg"/>
</dbReference>
<feature type="region of interest" description="Disordered" evidence="2">
    <location>
        <begin position="184"/>
        <end position="409"/>
    </location>
</feature>
<dbReference type="PANTHER" id="PTHR46430:SF2">
    <property type="entry name" value="CHITIN SYNTHASE REGULATORY FACTOR 4"/>
    <property type="match status" value="1"/>
</dbReference>
<dbReference type="Proteomes" id="UP001218188">
    <property type="component" value="Unassembled WGS sequence"/>
</dbReference>
<evidence type="ECO:0000256" key="2">
    <source>
        <dbReference type="SAM" id="MobiDB-lite"/>
    </source>
</evidence>